<dbReference type="AlphaFoldDB" id="A0A9D4QAM7"/>
<dbReference type="VEuPathDB" id="VectorBase:RSAN_031806"/>
<organism evidence="1 2">
    <name type="scientific">Rhipicephalus sanguineus</name>
    <name type="common">Brown dog tick</name>
    <name type="synonym">Ixodes sanguineus</name>
    <dbReference type="NCBI Taxonomy" id="34632"/>
    <lineage>
        <taxon>Eukaryota</taxon>
        <taxon>Metazoa</taxon>
        <taxon>Ecdysozoa</taxon>
        <taxon>Arthropoda</taxon>
        <taxon>Chelicerata</taxon>
        <taxon>Arachnida</taxon>
        <taxon>Acari</taxon>
        <taxon>Parasitiformes</taxon>
        <taxon>Ixodida</taxon>
        <taxon>Ixodoidea</taxon>
        <taxon>Ixodidae</taxon>
        <taxon>Rhipicephalinae</taxon>
        <taxon>Rhipicephalus</taxon>
        <taxon>Rhipicephalus</taxon>
    </lineage>
</organism>
<name>A0A9D4QAM7_RHISA</name>
<dbReference type="Proteomes" id="UP000821837">
    <property type="component" value="Chromosome 11"/>
</dbReference>
<dbReference type="EMBL" id="JABSTV010001247">
    <property type="protein sequence ID" value="KAH7972349.1"/>
    <property type="molecule type" value="Genomic_DNA"/>
</dbReference>
<reference evidence="1" key="1">
    <citation type="journal article" date="2020" name="Cell">
        <title>Large-Scale Comparative Analyses of Tick Genomes Elucidate Their Genetic Diversity and Vector Capacities.</title>
        <authorList>
            <consortium name="Tick Genome and Microbiome Consortium (TIGMIC)"/>
            <person name="Jia N."/>
            <person name="Wang J."/>
            <person name="Shi W."/>
            <person name="Du L."/>
            <person name="Sun Y."/>
            <person name="Zhan W."/>
            <person name="Jiang J.F."/>
            <person name="Wang Q."/>
            <person name="Zhang B."/>
            <person name="Ji P."/>
            <person name="Bell-Sakyi L."/>
            <person name="Cui X.M."/>
            <person name="Yuan T.T."/>
            <person name="Jiang B.G."/>
            <person name="Yang W.F."/>
            <person name="Lam T.T."/>
            <person name="Chang Q.C."/>
            <person name="Ding S.J."/>
            <person name="Wang X.J."/>
            <person name="Zhu J.G."/>
            <person name="Ruan X.D."/>
            <person name="Zhao L."/>
            <person name="Wei J.T."/>
            <person name="Ye R.Z."/>
            <person name="Que T.C."/>
            <person name="Du C.H."/>
            <person name="Zhou Y.H."/>
            <person name="Cheng J.X."/>
            <person name="Dai P.F."/>
            <person name="Guo W.B."/>
            <person name="Han X.H."/>
            <person name="Huang E.J."/>
            <person name="Li L.F."/>
            <person name="Wei W."/>
            <person name="Gao Y.C."/>
            <person name="Liu J.Z."/>
            <person name="Shao H.Z."/>
            <person name="Wang X."/>
            <person name="Wang C.C."/>
            <person name="Yang T.C."/>
            <person name="Huo Q.B."/>
            <person name="Li W."/>
            <person name="Chen H.Y."/>
            <person name="Chen S.E."/>
            <person name="Zhou L.G."/>
            <person name="Ni X.B."/>
            <person name="Tian J.H."/>
            <person name="Sheng Y."/>
            <person name="Liu T."/>
            <person name="Pan Y.S."/>
            <person name="Xia L.Y."/>
            <person name="Li J."/>
            <person name="Zhao F."/>
            <person name="Cao W.C."/>
        </authorList>
    </citation>
    <scope>NUCLEOTIDE SEQUENCE</scope>
    <source>
        <strain evidence="1">Rsan-2018</strain>
    </source>
</reference>
<accession>A0A9D4QAM7</accession>
<reference evidence="1" key="2">
    <citation type="submission" date="2021-09" db="EMBL/GenBank/DDBJ databases">
        <authorList>
            <person name="Jia N."/>
            <person name="Wang J."/>
            <person name="Shi W."/>
            <person name="Du L."/>
            <person name="Sun Y."/>
            <person name="Zhan W."/>
            <person name="Jiang J."/>
            <person name="Wang Q."/>
            <person name="Zhang B."/>
            <person name="Ji P."/>
            <person name="Sakyi L.B."/>
            <person name="Cui X."/>
            <person name="Yuan T."/>
            <person name="Jiang B."/>
            <person name="Yang W."/>
            <person name="Lam T.T.-Y."/>
            <person name="Chang Q."/>
            <person name="Ding S."/>
            <person name="Wang X."/>
            <person name="Zhu J."/>
            <person name="Ruan X."/>
            <person name="Zhao L."/>
            <person name="Wei J."/>
            <person name="Que T."/>
            <person name="Du C."/>
            <person name="Cheng J."/>
            <person name="Dai P."/>
            <person name="Han X."/>
            <person name="Huang E."/>
            <person name="Gao Y."/>
            <person name="Liu J."/>
            <person name="Shao H."/>
            <person name="Ye R."/>
            <person name="Li L."/>
            <person name="Wei W."/>
            <person name="Wang X."/>
            <person name="Wang C."/>
            <person name="Huo Q."/>
            <person name="Li W."/>
            <person name="Guo W."/>
            <person name="Chen H."/>
            <person name="Chen S."/>
            <person name="Zhou L."/>
            <person name="Zhou L."/>
            <person name="Ni X."/>
            <person name="Tian J."/>
            <person name="Zhou Y."/>
            <person name="Sheng Y."/>
            <person name="Liu T."/>
            <person name="Pan Y."/>
            <person name="Xia L."/>
            <person name="Li J."/>
            <person name="Zhao F."/>
            <person name="Cao W."/>
        </authorList>
    </citation>
    <scope>NUCLEOTIDE SEQUENCE</scope>
    <source>
        <strain evidence="1">Rsan-2018</strain>
        <tissue evidence="1">Larvae</tissue>
    </source>
</reference>
<proteinExistence type="predicted"/>
<protein>
    <submittedName>
        <fullName evidence="1">Uncharacterized protein</fullName>
    </submittedName>
</protein>
<comment type="caution">
    <text evidence="1">The sequence shown here is derived from an EMBL/GenBank/DDBJ whole genome shotgun (WGS) entry which is preliminary data.</text>
</comment>
<gene>
    <name evidence="1" type="ORF">HPB52_011182</name>
</gene>
<evidence type="ECO:0000313" key="1">
    <source>
        <dbReference type="EMBL" id="KAH7972349.1"/>
    </source>
</evidence>
<evidence type="ECO:0000313" key="2">
    <source>
        <dbReference type="Proteomes" id="UP000821837"/>
    </source>
</evidence>
<keyword evidence="2" id="KW-1185">Reference proteome</keyword>
<sequence>MLIASFCRQSKERIFEDDCFVRLNTKCPTHNDDSMQLVEDASREMTKVSTEVERDKLRSILLKHREVFSFKADTLGMCPYVEHSIELRDDTRVIEAVEMLTG</sequence>